<dbReference type="Pfam" id="PF22977">
    <property type="entry name" value="WHD"/>
    <property type="match status" value="1"/>
</dbReference>
<evidence type="ECO:0000259" key="1">
    <source>
        <dbReference type="Pfam" id="PF00004"/>
    </source>
</evidence>
<dbReference type="AlphaFoldDB" id="A0A2T1DM63"/>
<evidence type="ECO:0008006" key="5">
    <source>
        <dbReference type="Google" id="ProtNLM"/>
    </source>
</evidence>
<name>A0A2T1DM63_9CYAN</name>
<accession>A0A2T1DM63</accession>
<dbReference type="InterPro" id="IPR027417">
    <property type="entry name" value="P-loop_NTPase"/>
</dbReference>
<proteinExistence type="predicted"/>
<evidence type="ECO:0000259" key="2">
    <source>
        <dbReference type="Pfam" id="PF22977"/>
    </source>
</evidence>
<reference evidence="3 4" key="1">
    <citation type="submission" date="2018-02" db="EMBL/GenBank/DDBJ databases">
        <authorList>
            <person name="Cohen D.B."/>
            <person name="Kent A.D."/>
        </authorList>
    </citation>
    <scope>NUCLEOTIDE SEQUENCE [LARGE SCALE GENOMIC DNA]</scope>
    <source>
        <strain evidence="3 4">ULC007</strain>
    </source>
</reference>
<sequence>MQAEPFPDNWTYLKVELNWLERLLLTAVARQRKETREIDRVAKTAADRATSHWWKGIVSLEGQIAHDSPVERRKSNPSEAKGNYHQQIEARIRSSQQQGIELALPALCDRLSLSPFEKNLILMGLAPEVHRRYAQLYGYLQGKESERSDLPNVDLALRLFCRTDIEWRAARSSLTASSPLIQHQLIKLLSPTTPLLNRSIKLCDRLVDLLLSDSVRTPQPHHSESASFSTLVLPESLLTDLKHLCHQIQFCVQVDEEWGFQNLDTGRLPGIVALMVGAVGTGKLSAASAIAQALNTPLMQIDLAKLTPLEQADLMGTIVRQAPTVLLIKSAEIGLSRTSPMNQFHQFLAARRSSRSLTLLSVRRLPIIGQRLRSQIQQTLQFPMPDRAARLKLWQQAFPPQAPLSDIDWNELAKFSLTGGEIGTIARSAAFFAAADSATLEMKHLRQALGKNKLSASRQPSHPS</sequence>
<dbReference type="InterPro" id="IPR054472">
    <property type="entry name" value="WHD"/>
</dbReference>
<keyword evidence="4" id="KW-1185">Reference proteome</keyword>
<comment type="caution">
    <text evidence="3">The sequence shown here is derived from an EMBL/GenBank/DDBJ whole genome shotgun (WGS) entry which is preliminary data.</text>
</comment>
<dbReference type="RefSeq" id="WP_073069421.1">
    <property type="nucleotide sequence ID" value="NZ_MPPI01000002.1"/>
</dbReference>
<dbReference type="Pfam" id="PF00004">
    <property type="entry name" value="AAA"/>
    <property type="match status" value="1"/>
</dbReference>
<protein>
    <recommendedName>
        <fullName evidence="5">ATPase AAA-type core domain-containing protein</fullName>
    </recommendedName>
</protein>
<organism evidence="3 4">
    <name type="scientific">Phormidesmis priestleyi ULC007</name>
    <dbReference type="NCBI Taxonomy" id="1920490"/>
    <lineage>
        <taxon>Bacteria</taxon>
        <taxon>Bacillati</taxon>
        <taxon>Cyanobacteriota</taxon>
        <taxon>Cyanophyceae</taxon>
        <taxon>Leptolyngbyales</taxon>
        <taxon>Leptolyngbyaceae</taxon>
        <taxon>Phormidesmis</taxon>
    </lineage>
</organism>
<dbReference type="EMBL" id="PVWG01000002">
    <property type="protein sequence ID" value="PSB21569.1"/>
    <property type="molecule type" value="Genomic_DNA"/>
</dbReference>
<dbReference type="GO" id="GO:0005524">
    <property type="term" value="F:ATP binding"/>
    <property type="evidence" value="ECO:0007669"/>
    <property type="project" value="InterPro"/>
</dbReference>
<dbReference type="InterPro" id="IPR003959">
    <property type="entry name" value="ATPase_AAA_core"/>
</dbReference>
<gene>
    <name evidence="3" type="ORF">C7B65_03015</name>
</gene>
<dbReference type="OrthoDB" id="525268at2"/>
<feature type="domain" description="ATPase AAA-type core" evidence="1">
    <location>
        <begin position="274"/>
        <end position="382"/>
    </location>
</feature>
<dbReference type="STRING" id="1920490.GCA_001895925_01584"/>
<reference evidence="3 4" key="2">
    <citation type="submission" date="2018-03" db="EMBL/GenBank/DDBJ databases">
        <title>The ancient ancestry and fast evolution of plastids.</title>
        <authorList>
            <person name="Moore K.R."/>
            <person name="Magnabosco C."/>
            <person name="Momper L."/>
            <person name="Gold D.A."/>
            <person name="Bosak T."/>
            <person name="Fournier G.P."/>
        </authorList>
    </citation>
    <scope>NUCLEOTIDE SEQUENCE [LARGE SCALE GENOMIC DNA]</scope>
    <source>
        <strain evidence="3 4">ULC007</strain>
    </source>
</reference>
<evidence type="ECO:0000313" key="4">
    <source>
        <dbReference type="Proteomes" id="UP000238634"/>
    </source>
</evidence>
<dbReference type="SUPFAM" id="SSF52540">
    <property type="entry name" value="P-loop containing nucleoside triphosphate hydrolases"/>
    <property type="match status" value="1"/>
</dbReference>
<evidence type="ECO:0000313" key="3">
    <source>
        <dbReference type="EMBL" id="PSB21569.1"/>
    </source>
</evidence>
<dbReference type="Proteomes" id="UP000238634">
    <property type="component" value="Unassembled WGS sequence"/>
</dbReference>
<dbReference type="GO" id="GO:0016887">
    <property type="term" value="F:ATP hydrolysis activity"/>
    <property type="evidence" value="ECO:0007669"/>
    <property type="project" value="InterPro"/>
</dbReference>
<dbReference type="Gene3D" id="3.40.50.300">
    <property type="entry name" value="P-loop containing nucleotide triphosphate hydrolases"/>
    <property type="match status" value="1"/>
</dbReference>
<feature type="domain" description="Winged helix" evidence="2">
    <location>
        <begin position="3"/>
        <end position="213"/>
    </location>
</feature>